<dbReference type="EMBL" id="JAFELM010000007">
    <property type="protein sequence ID" value="MBM6616255.1"/>
    <property type="molecule type" value="Genomic_DNA"/>
</dbReference>
<gene>
    <name evidence="1" type="ORF">JR050_00970</name>
</gene>
<dbReference type="Proteomes" id="UP001518925">
    <property type="component" value="Unassembled WGS sequence"/>
</dbReference>
<evidence type="ECO:0000313" key="2">
    <source>
        <dbReference type="Proteomes" id="UP001518925"/>
    </source>
</evidence>
<accession>A0ABS2DCR1</accession>
<keyword evidence="2" id="KW-1185">Reference proteome</keyword>
<dbReference type="Pfam" id="PF07537">
    <property type="entry name" value="CamS"/>
    <property type="match status" value="1"/>
</dbReference>
<dbReference type="InterPro" id="IPR011426">
    <property type="entry name" value="CamS"/>
</dbReference>
<name>A0ABS2DCR1_9BACI</name>
<organism evidence="1 2">
    <name type="scientific">Bacillus suaedaesalsae</name>
    <dbReference type="NCBI Taxonomy" id="2810349"/>
    <lineage>
        <taxon>Bacteria</taxon>
        <taxon>Bacillati</taxon>
        <taxon>Bacillota</taxon>
        <taxon>Bacilli</taxon>
        <taxon>Bacillales</taxon>
        <taxon>Bacillaceae</taxon>
        <taxon>Bacillus</taxon>
    </lineage>
</organism>
<dbReference type="PROSITE" id="PS51257">
    <property type="entry name" value="PROKAR_LIPOPROTEIN"/>
    <property type="match status" value="1"/>
</dbReference>
<comment type="caution">
    <text evidence="1">The sequence shown here is derived from an EMBL/GenBank/DDBJ whole genome shotgun (WGS) entry which is preliminary data.</text>
</comment>
<dbReference type="CDD" id="cd13440">
    <property type="entry name" value="CamS_repeat_2"/>
    <property type="match status" value="1"/>
</dbReference>
<dbReference type="CDD" id="cd13441">
    <property type="entry name" value="CamS_repeat_1"/>
    <property type="match status" value="1"/>
</dbReference>
<reference evidence="1 2" key="1">
    <citation type="submission" date="2021-02" db="EMBL/GenBank/DDBJ databases">
        <title>Bacillus sp. RD4P76, an endophyte from a halophyte.</title>
        <authorList>
            <person name="Sun J.-Q."/>
        </authorList>
    </citation>
    <scope>NUCLEOTIDE SEQUENCE [LARGE SCALE GENOMIC DNA]</scope>
    <source>
        <strain evidence="1 2">RD4P76</strain>
    </source>
</reference>
<protein>
    <submittedName>
        <fullName evidence="1">CamS family sex pheromone protein</fullName>
    </submittedName>
</protein>
<evidence type="ECO:0000313" key="1">
    <source>
        <dbReference type="EMBL" id="MBM6616255.1"/>
    </source>
</evidence>
<sequence length="394" mass="45126">MRRLGIFIIGTILLLSGCVPQFEKDEELVQETENSQETAIVPKYKISDQYYRTVLPFNPSEARGRVVSGIYNRLDIDEFETGLMRLSQNTFPSDDYLYQDGQYLDGETVGSWLQRKMSDAEVESELAKQKGKKKEVKNLGLNPIKVTEGTAKDKNEAAPIYLSHIMEQNYLKKDAEGKAELSGISIGLALNSVHYYEQEDGYPREYVIPEAKIEQYGKELANEVLKRIRAIEGLENVPVVIGLFMLEEKQSVVPGSFFAYTEVKGKNSTIDKWNVVKEAYYLLPGKDAQKDYRDDNTRMLNFKSEIDDYFPNYTGVIGRGYYLDEQLTELTIEIPMQFYGKAEVVGFTQYVTGLVMEHFPNYFTVKCYISSIDGPEALIVREVDMEEPYVHIYQ</sequence>
<proteinExistence type="predicted"/>
<dbReference type="PIRSF" id="PIRSF012509">
    <property type="entry name" value="CamS"/>
    <property type="match status" value="1"/>
</dbReference>
<dbReference type="Gene3D" id="3.10.570.10">
    <property type="entry name" value="sex pheromone staph- cam373 precursor domain"/>
    <property type="match status" value="1"/>
</dbReference>
<dbReference type="RefSeq" id="WP_204201646.1">
    <property type="nucleotide sequence ID" value="NZ_JAFELM010000007.1"/>
</dbReference>